<feature type="signal peptide" evidence="1">
    <location>
        <begin position="1"/>
        <end position="32"/>
    </location>
</feature>
<name>A0ABU7LUA7_9PROT</name>
<reference evidence="2 3" key="1">
    <citation type="submission" date="2024-01" db="EMBL/GenBank/DDBJ databases">
        <title>Hyphobacterium bacterium isolated from marine sediment.</title>
        <authorList>
            <person name="Zhao S."/>
        </authorList>
    </citation>
    <scope>NUCLEOTIDE SEQUENCE [LARGE SCALE GENOMIC DNA]</scope>
    <source>
        <strain evidence="2 3">Y60-23</strain>
    </source>
</reference>
<keyword evidence="3" id="KW-1185">Reference proteome</keyword>
<dbReference type="RefSeq" id="WP_330194672.1">
    <property type="nucleotide sequence ID" value="NZ_JAZDRO010000001.1"/>
</dbReference>
<evidence type="ECO:0008006" key="4">
    <source>
        <dbReference type="Google" id="ProtNLM"/>
    </source>
</evidence>
<comment type="caution">
    <text evidence="2">The sequence shown here is derived from an EMBL/GenBank/DDBJ whole genome shotgun (WGS) entry which is preliminary data.</text>
</comment>
<gene>
    <name evidence="2" type="ORF">V0U35_00430</name>
</gene>
<dbReference type="EMBL" id="JAZDRO010000001">
    <property type="protein sequence ID" value="MEE2565132.1"/>
    <property type="molecule type" value="Genomic_DNA"/>
</dbReference>
<proteinExistence type="predicted"/>
<keyword evidence="1" id="KW-0732">Signal</keyword>
<evidence type="ECO:0000313" key="3">
    <source>
        <dbReference type="Proteomes" id="UP001310692"/>
    </source>
</evidence>
<organism evidence="2 3">
    <name type="scientific">Hyphobacterium marinum</name>
    <dbReference type="NCBI Taxonomy" id="3116574"/>
    <lineage>
        <taxon>Bacteria</taxon>
        <taxon>Pseudomonadati</taxon>
        <taxon>Pseudomonadota</taxon>
        <taxon>Alphaproteobacteria</taxon>
        <taxon>Maricaulales</taxon>
        <taxon>Maricaulaceae</taxon>
        <taxon>Hyphobacterium</taxon>
    </lineage>
</organism>
<evidence type="ECO:0000313" key="2">
    <source>
        <dbReference type="EMBL" id="MEE2565132.1"/>
    </source>
</evidence>
<dbReference type="Proteomes" id="UP001310692">
    <property type="component" value="Unassembled WGS sequence"/>
</dbReference>
<feature type="chain" id="PRO_5047338454" description="DUF2946 domain-containing protein" evidence="1">
    <location>
        <begin position="33"/>
        <end position="134"/>
    </location>
</feature>
<evidence type="ECO:0000256" key="1">
    <source>
        <dbReference type="SAM" id="SignalP"/>
    </source>
</evidence>
<accession>A0ABU7LUA7</accession>
<protein>
    <recommendedName>
        <fullName evidence="4">DUF2946 domain-containing protein</fullName>
    </recommendedName>
</protein>
<sequence length="134" mass="14078">MARPAFNLRAFISMSFLTWLAIAMVAMPVASAGAVADFDNQDMAQTEMPMSCDHGDGAGTAASRYGHVDGQDRQPCCADCDMPDCAAGSAGPVLTILTGTIPEAFLSNNGTPNLLGDLTHISIENHTPRKPPRV</sequence>